<dbReference type="InterPro" id="IPR006553">
    <property type="entry name" value="Leu-rich_rpt_Cys-con_subtyp"/>
</dbReference>
<dbReference type="SUPFAM" id="SSF81383">
    <property type="entry name" value="F-box domain"/>
    <property type="match status" value="1"/>
</dbReference>
<dbReference type="InterPro" id="IPR032675">
    <property type="entry name" value="LRR_dom_sf"/>
</dbReference>
<dbReference type="InterPro" id="IPR001810">
    <property type="entry name" value="F-box_dom"/>
</dbReference>
<dbReference type="GO" id="GO:0031146">
    <property type="term" value="P:SCF-dependent proteasomal ubiquitin-dependent protein catabolic process"/>
    <property type="evidence" value="ECO:0007669"/>
    <property type="project" value="TreeGrafter"/>
</dbReference>
<dbReference type="SUPFAM" id="SSF52047">
    <property type="entry name" value="RNI-like"/>
    <property type="match status" value="2"/>
</dbReference>
<dbReference type="InterPro" id="IPR057207">
    <property type="entry name" value="FBXL15_LRR"/>
</dbReference>
<accession>A0A6P5KKR0</accession>
<evidence type="ECO:0000259" key="3">
    <source>
        <dbReference type="Pfam" id="PF00646"/>
    </source>
</evidence>
<dbReference type="GeneID" id="110210423"/>
<protein>
    <submittedName>
        <fullName evidence="6">Leucine-rich repeat-containing protein 29 isoform X1</fullName>
    </submittedName>
</protein>
<dbReference type="Gene3D" id="3.80.10.10">
    <property type="entry name" value="Ribonuclease Inhibitor"/>
    <property type="match status" value="4"/>
</dbReference>
<dbReference type="FunFam" id="3.80.10.10:FF:000471">
    <property type="entry name" value="Leucine rich repeat containing 29"/>
    <property type="match status" value="1"/>
</dbReference>
<dbReference type="PANTHER" id="PTHR13318">
    <property type="entry name" value="PARTNER OF PAIRED, ISOFORM B-RELATED"/>
    <property type="match status" value="1"/>
</dbReference>
<evidence type="ECO:0000256" key="2">
    <source>
        <dbReference type="ARBA" id="ARBA00022786"/>
    </source>
</evidence>
<evidence type="ECO:0000313" key="6">
    <source>
        <dbReference type="RefSeq" id="XP_020845026.1"/>
    </source>
</evidence>
<dbReference type="RefSeq" id="XP_020845026.1">
    <property type="nucleotide sequence ID" value="XM_020989367.1"/>
</dbReference>
<dbReference type="InParanoid" id="A0A6P5KKR0"/>
<reference evidence="6" key="1">
    <citation type="submission" date="2025-08" db="UniProtKB">
        <authorList>
            <consortium name="RefSeq"/>
        </authorList>
    </citation>
    <scope>IDENTIFICATION</scope>
    <source>
        <tissue evidence="6">Spleen</tissue>
    </source>
</reference>
<dbReference type="CTD" id="502201"/>
<feature type="domain" description="F-box" evidence="3">
    <location>
        <begin position="4"/>
        <end position="38"/>
    </location>
</feature>
<dbReference type="Proteomes" id="UP000515140">
    <property type="component" value="Unplaced"/>
</dbReference>
<dbReference type="AlphaFoldDB" id="A0A6P5KKR0"/>
<organism evidence="5 6">
    <name type="scientific">Phascolarctos cinereus</name>
    <name type="common">Koala</name>
    <dbReference type="NCBI Taxonomy" id="38626"/>
    <lineage>
        <taxon>Eukaryota</taxon>
        <taxon>Metazoa</taxon>
        <taxon>Chordata</taxon>
        <taxon>Craniata</taxon>
        <taxon>Vertebrata</taxon>
        <taxon>Euteleostomi</taxon>
        <taxon>Mammalia</taxon>
        <taxon>Metatheria</taxon>
        <taxon>Diprotodontia</taxon>
        <taxon>Phascolarctidae</taxon>
        <taxon>Phascolarctos</taxon>
    </lineage>
</organism>
<evidence type="ECO:0000256" key="1">
    <source>
        <dbReference type="ARBA" id="ARBA00022614"/>
    </source>
</evidence>
<dbReference type="InterPro" id="IPR036047">
    <property type="entry name" value="F-box-like_dom_sf"/>
</dbReference>
<keyword evidence="5" id="KW-1185">Reference proteome</keyword>
<sequence length="623" mass="67752">MAESLPPEMLSYILSFLPLSDQKEASLVNQAWYYAAQSALQETDVRYIIPVAYASLTSIKSLSRRQVSCVSLTSMDSSSDTSNVLQSISYFLGPHLHSLSLRGGTLTEASFIELITSCPRLQVLDLSGCNSLFMSGMLLDQPETVQQVREALANLQELNLANLRCLADASFNRLSGCAPRLERLSLAHCHITFDPHHNLSAQRASSAILSFHNILYFLKERASHLVALDLRGTNLPPTALQALGQVVGLHLQELTLRGCRDISTEAVAALCHQQQGLTSLDLSGCSELADGALLAVSQGLRGLRHLRMEKLQRLTDAGFTALHWLRELRSLDVAECCLVSGRELAKALGFPKGPPPHLTSLRLAYCSLLKDKSVISLAQGLGSSLKVLDLSSCVSLTNSSLLAISASLPQLTVLHLAWCKEITDSGLLGLVDPGEKKDKGPKLSRNFGDMGFFLPQLPPEPLAPSQETPKQLTPSLLMLRALQELDLTACSKLTDTSLAQVLKFPSLKRLSLSLLLELTDTGLVAVARGCPSLEHLALSHCSRLSDRGWVQAANFWKRLQHLNLSSCNQLTEQTLVTIGKACRQLTVLDVSMCQGISMAAVRHFQAQLPHVTCVQSRFVGGLT</sequence>
<feature type="domain" description="F-box/LRR-repeat protein 15-like leucin rich repeat" evidence="4">
    <location>
        <begin position="293"/>
        <end position="429"/>
    </location>
</feature>
<dbReference type="KEGG" id="pcw:110210423"/>
<dbReference type="Pfam" id="PF25372">
    <property type="entry name" value="DUF7885"/>
    <property type="match status" value="2"/>
</dbReference>
<keyword evidence="2" id="KW-0833">Ubl conjugation pathway</keyword>
<dbReference type="SMART" id="SM00367">
    <property type="entry name" value="LRR_CC"/>
    <property type="match status" value="14"/>
</dbReference>
<name>A0A6P5KKR0_PHACI</name>
<keyword evidence="1" id="KW-0433">Leucine-rich repeat</keyword>
<feature type="domain" description="F-box/LRR-repeat protein 15-like leucin rich repeat" evidence="4">
    <location>
        <begin position="476"/>
        <end position="605"/>
    </location>
</feature>
<evidence type="ECO:0000259" key="4">
    <source>
        <dbReference type="Pfam" id="PF25372"/>
    </source>
</evidence>
<dbReference type="Pfam" id="PF00646">
    <property type="entry name" value="F-box"/>
    <property type="match status" value="1"/>
</dbReference>
<gene>
    <name evidence="6" type="primary">LRRC29</name>
</gene>
<dbReference type="FunFam" id="3.80.10.10:FF:000647">
    <property type="entry name" value="Leucine-rich repeat-containing 29"/>
    <property type="match status" value="1"/>
</dbReference>
<evidence type="ECO:0000313" key="5">
    <source>
        <dbReference type="Proteomes" id="UP000515140"/>
    </source>
</evidence>
<proteinExistence type="predicted"/>
<dbReference type="GO" id="GO:0019005">
    <property type="term" value="C:SCF ubiquitin ligase complex"/>
    <property type="evidence" value="ECO:0007669"/>
    <property type="project" value="TreeGrafter"/>
</dbReference>
<dbReference type="Gene3D" id="1.20.1280.50">
    <property type="match status" value="1"/>
</dbReference>